<proteinExistence type="predicted"/>
<gene>
    <name evidence="3" type="ORF">G6011_02813</name>
</gene>
<keyword evidence="4" id="KW-1185">Reference proteome</keyword>
<organism evidence="3 4">
    <name type="scientific">Alternaria panax</name>
    <dbReference type="NCBI Taxonomy" id="48097"/>
    <lineage>
        <taxon>Eukaryota</taxon>
        <taxon>Fungi</taxon>
        <taxon>Dikarya</taxon>
        <taxon>Ascomycota</taxon>
        <taxon>Pezizomycotina</taxon>
        <taxon>Dothideomycetes</taxon>
        <taxon>Pleosporomycetidae</taxon>
        <taxon>Pleosporales</taxon>
        <taxon>Pleosporineae</taxon>
        <taxon>Pleosporaceae</taxon>
        <taxon>Alternaria</taxon>
        <taxon>Alternaria sect. Panax</taxon>
    </lineage>
</organism>
<feature type="region of interest" description="Disordered" evidence="1">
    <location>
        <begin position="287"/>
        <end position="314"/>
    </location>
</feature>
<sequence>MSTFTPFSRLPMELRDLVWQASKPTTATVEFDEDEFMVTSISPPSALLTTSKEARATALSFSLQKFPIWGPEDWEDLAIDSENTILEIVIRPSKSASLNITWTDIWGALGDALPATSRLHIVCNKPERLARLYMAEEAEYLGVGQSCVEGGLFNNAETVSGERKTRESLHPHLTVTASKHIVEEIDHNASKKEVTVWKIATQDISDDFGPEAKIPTTRNLARVEVDNTPYMSVEQLHNAARAFVLPVREEVERRVSGGEEVEVVKSGVELTEDAVTKHLEECARLWAPKPKDPNWDPEGSVAAEENDAVRKWLE</sequence>
<dbReference type="Proteomes" id="UP001199106">
    <property type="component" value="Unassembled WGS sequence"/>
</dbReference>
<evidence type="ECO:0000259" key="2">
    <source>
        <dbReference type="Pfam" id="PF20150"/>
    </source>
</evidence>
<evidence type="ECO:0000256" key="1">
    <source>
        <dbReference type="SAM" id="MobiDB-lite"/>
    </source>
</evidence>
<dbReference type="InterPro" id="IPR045518">
    <property type="entry name" value="2EXR"/>
</dbReference>
<evidence type="ECO:0000313" key="3">
    <source>
        <dbReference type="EMBL" id="KAG9186257.1"/>
    </source>
</evidence>
<feature type="domain" description="2EXR" evidence="2">
    <location>
        <begin position="4"/>
        <end position="67"/>
    </location>
</feature>
<dbReference type="EMBL" id="JAANER010000009">
    <property type="protein sequence ID" value="KAG9186257.1"/>
    <property type="molecule type" value="Genomic_DNA"/>
</dbReference>
<reference evidence="3" key="1">
    <citation type="submission" date="2021-07" db="EMBL/GenBank/DDBJ databases">
        <title>Genome Resource of American Ginseng Black Spot Pathogen Alternaria panax.</title>
        <authorList>
            <person name="Qiu C."/>
            <person name="Wang W."/>
            <person name="Liu Z."/>
        </authorList>
    </citation>
    <scope>NUCLEOTIDE SEQUENCE</scope>
    <source>
        <strain evidence="3">BNCC115425</strain>
    </source>
</reference>
<accession>A0AAD4FAL6</accession>
<name>A0AAD4FAL6_9PLEO</name>
<protein>
    <recommendedName>
        <fullName evidence="2">2EXR domain-containing protein</fullName>
    </recommendedName>
</protein>
<evidence type="ECO:0000313" key="4">
    <source>
        <dbReference type="Proteomes" id="UP001199106"/>
    </source>
</evidence>
<comment type="caution">
    <text evidence="3">The sequence shown here is derived from an EMBL/GenBank/DDBJ whole genome shotgun (WGS) entry which is preliminary data.</text>
</comment>
<dbReference type="AlphaFoldDB" id="A0AAD4FAL6"/>
<dbReference type="Pfam" id="PF20150">
    <property type="entry name" value="2EXR"/>
    <property type="match status" value="1"/>
</dbReference>